<evidence type="ECO:0008006" key="4">
    <source>
        <dbReference type="Google" id="ProtNLM"/>
    </source>
</evidence>
<sequence>MLRWPPILAKVQPHHRVQIDPRDMNLSFSLPGALGICTALSIRPIPCSNAVGDRGRCMFVWECIKTEGRHLGTCSDRFLFGTCCGHNDSSNAVVGNDLPTSSARPGLPSFTVTSPSLHLGPLKSSSLRPPYFWFQATQVTDSPHFQHRTPPATPETLPFHSHAHNNKSPAQIEHSHPY</sequence>
<proteinExistence type="predicted"/>
<dbReference type="Proteomes" id="UP001235939">
    <property type="component" value="Chromosome 22"/>
</dbReference>
<feature type="region of interest" description="Disordered" evidence="1">
    <location>
        <begin position="143"/>
        <end position="178"/>
    </location>
</feature>
<name>A0ABY6LT53_9ARAC</name>
<keyword evidence="3" id="KW-1185">Reference proteome</keyword>
<accession>A0ABY6LT53</accession>
<dbReference type="EMBL" id="CP092884">
    <property type="protein sequence ID" value="UYV83023.1"/>
    <property type="molecule type" value="Genomic_DNA"/>
</dbReference>
<protein>
    <recommendedName>
        <fullName evidence="4">Serine proteinase stubble</fullName>
    </recommendedName>
</protein>
<evidence type="ECO:0000313" key="3">
    <source>
        <dbReference type="Proteomes" id="UP001235939"/>
    </source>
</evidence>
<gene>
    <name evidence="2" type="ORF">LAZ67_22001800</name>
</gene>
<reference evidence="2 3" key="1">
    <citation type="submission" date="2022-03" db="EMBL/GenBank/DDBJ databases">
        <title>A chromosomal length assembly of Cordylochernes scorpioides.</title>
        <authorList>
            <person name="Zeh D."/>
            <person name="Zeh J."/>
        </authorList>
    </citation>
    <scope>NUCLEOTIDE SEQUENCE [LARGE SCALE GENOMIC DNA]</scope>
    <source>
        <strain evidence="2">IN4F17</strain>
        <tissue evidence="2">Whole Body</tissue>
    </source>
</reference>
<evidence type="ECO:0000256" key="1">
    <source>
        <dbReference type="SAM" id="MobiDB-lite"/>
    </source>
</evidence>
<organism evidence="2 3">
    <name type="scientific">Cordylochernes scorpioides</name>
    <dbReference type="NCBI Taxonomy" id="51811"/>
    <lineage>
        <taxon>Eukaryota</taxon>
        <taxon>Metazoa</taxon>
        <taxon>Ecdysozoa</taxon>
        <taxon>Arthropoda</taxon>
        <taxon>Chelicerata</taxon>
        <taxon>Arachnida</taxon>
        <taxon>Pseudoscorpiones</taxon>
        <taxon>Cheliferoidea</taxon>
        <taxon>Chernetidae</taxon>
        <taxon>Cordylochernes</taxon>
    </lineage>
</organism>
<evidence type="ECO:0000313" key="2">
    <source>
        <dbReference type="EMBL" id="UYV83023.1"/>
    </source>
</evidence>